<proteinExistence type="predicted"/>
<accession>A0A6J4TUK2</accession>
<dbReference type="AlphaFoldDB" id="A0A6J4TUK2"/>
<gene>
    <name evidence="2" type="ORF">AVDCRST_MAG67-4363</name>
</gene>
<reference evidence="2" key="1">
    <citation type="submission" date="2020-02" db="EMBL/GenBank/DDBJ databases">
        <authorList>
            <person name="Meier V. D."/>
        </authorList>
    </citation>
    <scope>NUCLEOTIDE SEQUENCE</scope>
    <source>
        <strain evidence="2">AVDCRST_MAG67</strain>
    </source>
</reference>
<sequence>MCRLVGKRYEAHATEEDAVFDEDPASEGDEQVGIDNARSPAPDAAPEDNPEPDALAGDVDIKSGTGDPELAYPEQEGEAGPASGHTPGSAGGG</sequence>
<feature type="region of interest" description="Disordered" evidence="1">
    <location>
        <begin position="1"/>
        <end position="93"/>
    </location>
</feature>
<organism evidence="2">
    <name type="scientific">uncultured Solirubrobacteraceae bacterium</name>
    <dbReference type="NCBI Taxonomy" id="1162706"/>
    <lineage>
        <taxon>Bacteria</taxon>
        <taxon>Bacillati</taxon>
        <taxon>Actinomycetota</taxon>
        <taxon>Thermoleophilia</taxon>
        <taxon>Solirubrobacterales</taxon>
        <taxon>Solirubrobacteraceae</taxon>
        <taxon>environmental samples</taxon>
    </lineage>
</organism>
<evidence type="ECO:0000313" key="2">
    <source>
        <dbReference type="EMBL" id="CAA9531966.1"/>
    </source>
</evidence>
<feature type="compositionally biased region" description="Acidic residues" evidence="1">
    <location>
        <begin position="16"/>
        <end position="32"/>
    </location>
</feature>
<dbReference type="EMBL" id="CADCVQ010000173">
    <property type="protein sequence ID" value="CAA9531966.1"/>
    <property type="molecule type" value="Genomic_DNA"/>
</dbReference>
<protein>
    <submittedName>
        <fullName evidence="2">Uncharacterized protein</fullName>
    </submittedName>
</protein>
<evidence type="ECO:0000256" key="1">
    <source>
        <dbReference type="SAM" id="MobiDB-lite"/>
    </source>
</evidence>
<name>A0A6J4TUK2_9ACTN</name>